<evidence type="ECO:0000313" key="6">
    <source>
        <dbReference type="EMBL" id="OAT50767.1"/>
    </source>
</evidence>
<evidence type="ECO:0000256" key="2">
    <source>
        <dbReference type="ARBA" id="ARBA00006671"/>
    </source>
</evidence>
<dbReference type="Gene3D" id="2.60.40.3310">
    <property type="match status" value="1"/>
</dbReference>
<dbReference type="InterPro" id="IPR000259">
    <property type="entry name" value="Adhesion_dom_fimbrial"/>
</dbReference>
<name>A0A1B7JSA1_9GAMM</name>
<keyword evidence="7" id="KW-1185">Reference proteome</keyword>
<comment type="caution">
    <text evidence="6">The sequence shown here is derived from an EMBL/GenBank/DDBJ whole genome shotgun (WGS) entry which is preliminary data.</text>
</comment>
<evidence type="ECO:0000256" key="3">
    <source>
        <dbReference type="ARBA" id="ARBA00022729"/>
    </source>
</evidence>
<accession>A0A1B7JSA1</accession>
<dbReference type="Gene3D" id="2.60.40.1090">
    <property type="entry name" value="Fimbrial-type adhesion domain"/>
    <property type="match status" value="1"/>
</dbReference>
<dbReference type="PANTHER" id="PTHR33420">
    <property type="entry name" value="FIMBRIAL SUBUNIT ELFA-RELATED"/>
    <property type="match status" value="1"/>
</dbReference>
<dbReference type="Proteomes" id="UP000078224">
    <property type="component" value="Unassembled WGS sequence"/>
</dbReference>
<evidence type="ECO:0000256" key="4">
    <source>
        <dbReference type="ARBA" id="ARBA00023263"/>
    </source>
</evidence>
<dbReference type="InterPro" id="IPR050263">
    <property type="entry name" value="Bact_Fimbrial_Adh_Pro"/>
</dbReference>
<dbReference type="EMBL" id="LXEW01000035">
    <property type="protein sequence ID" value="OAT50767.1"/>
    <property type="molecule type" value="Genomic_DNA"/>
</dbReference>
<dbReference type="InterPro" id="IPR036937">
    <property type="entry name" value="Adhesion_dom_fimbrial_sf"/>
</dbReference>
<reference evidence="6 7" key="1">
    <citation type="submission" date="2016-04" db="EMBL/GenBank/DDBJ databases">
        <title>ATOL: Assembling a taxonomically balanced genome-scale reconstruction of the evolutionary history of the Enterobacteriaceae.</title>
        <authorList>
            <person name="Plunkett G.III."/>
            <person name="Neeno-Eckwall E.C."/>
            <person name="Glasner J.D."/>
            <person name="Perna N.T."/>
        </authorList>
    </citation>
    <scope>NUCLEOTIDE SEQUENCE [LARGE SCALE GENOMIC DNA]</scope>
    <source>
        <strain evidence="6 7">ATCC 35613</strain>
    </source>
</reference>
<dbReference type="GO" id="GO:0009289">
    <property type="term" value="C:pilus"/>
    <property type="evidence" value="ECO:0007669"/>
    <property type="project" value="UniProtKB-SubCell"/>
</dbReference>
<dbReference type="SUPFAM" id="SSF49401">
    <property type="entry name" value="Bacterial adhesins"/>
    <property type="match status" value="1"/>
</dbReference>
<dbReference type="GO" id="GO:0043709">
    <property type="term" value="P:cell adhesion involved in single-species biofilm formation"/>
    <property type="evidence" value="ECO:0007669"/>
    <property type="project" value="TreeGrafter"/>
</dbReference>
<proteinExistence type="inferred from homology"/>
<evidence type="ECO:0000256" key="1">
    <source>
        <dbReference type="ARBA" id="ARBA00004561"/>
    </source>
</evidence>
<comment type="subcellular location">
    <subcellularLocation>
        <location evidence="1">Fimbrium</location>
    </subcellularLocation>
</comment>
<dbReference type="PATRIC" id="fig|1354272.4.peg.2450"/>
<sequence length="277" mass="29893">MGSRDLETIYVNFKSSVTNTFSGEDGLCGNAYLHADYVNGWVPNGNKIVASNIPGISVQVKAAGIGALNTKYGPENTSEPWLWRIDNPYWTIIIKKTGQVTQSNSLKSGHIGKMTQRNTVPNNSTWDISSLNIPANAIKINVVKCTTKSPNYTVNLGDRYDTQFKNIGDASVSVNIPITLSCAAGTNIKTTVTSSAGYADASTGKINLSGANSAKGVAIQLLDKNNTPIKLNVKNNLQNNVPNGNYIFNWKARYIKISNNITPGKANSTATVNIRYE</sequence>
<feature type="domain" description="Fimbrial-type adhesion" evidence="5">
    <location>
        <begin position="146"/>
        <end position="276"/>
    </location>
</feature>
<keyword evidence="3" id="KW-0732">Signal</keyword>
<dbReference type="PANTHER" id="PTHR33420:SF3">
    <property type="entry name" value="FIMBRIAL SUBUNIT ELFA"/>
    <property type="match status" value="1"/>
</dbReference>
<dbReference type="AlphaFoldDB" id="A0A1B7JSA1"/>
<keyword evidence="4" id="KW-0281">Fimbrium</keyword>
<organism evidence="6 7">
    <name type="scientific">Providencia heimbachae ATCC 35613</name>
    <dbReference type="NCBI Taxonomy" id="1354272"/>
    <lineage>
        <taxon>Bacteria</taxon>
        <taxon>Pseudomonadati</taxon>
        <taxon>Pseudomonadota</taxon>
        <taxon>Gammaproteobacteria</taxon>
        <taxon>Enterobacterales</taxon>
        <taxon>Morganellaceae</taxon>
        <taxon>Providencia</taxon>
    </lineage>
</organism>
<evidence type="ECO:0000259" key="5">
    <source>
        <dbReference type="Pfam" id="PF00419"/>
    </source>
</evidence>
<protein>
    <recommendedName>
        <fullName evidence="5">Fimbrial-type adhesion domain-containing protein</fullName>
    </recommendedName>
</protein>
<evidence type="ECO:0000313" key="7">
    <source>
        <dbReference type="Proteomes" id="UP000078224"/>
    </source>
</evidence>
<gene>
    <name evidence="6" type="ORF">M998_2406</name>
</gene>
<comment type="similarity">
    <text evidence="2">Belongs to the fimbrial protein family.</text>
</comment>
<dbReference type="InterPro" id="IPR008966">
    <property type="entry name" value="Adhesion_dom_sf"/>
</dbReference>
<dbReference type="Pfam" id="PF00419">
    <property type="entry name" value="Fimbrial"/>
    <property type="match status" value="1"/>
</dbReference>